<dbReference type="AlphaFoldDB" id="A0A1A9ZD62"/>
<organism evidence="1 2">
    <name type="scientific">Glossina pallidipes</name>
    <name type="common">Tsetse fly</name>
    <dbReference type="NCBI Taxonomy" id="7398"/>
    <lineage>
        <taxon>Eukaryota</taxon>
        <taxon>Metazoa</taxon>
        <taxon>Ecdysozoa</taxon>
        <taxon>Arthropoda</taxon>
        <taxon>Hexapoda</taxon>
        <taxon>Insecta</taxon>
        <taxon>Pterygota</taxon>
        <taxon>Neoptera</taxon>
        <taxon>Endopterygota</taxon>
        <taxon>Diptera</taxon>
        <taxon>Brachycera</taxon>
        <taxon>Muscomorpha</taxon>
        <taxon>Hippoboscoidea</taxon>
        <taxon>Glossinidae</taxon>
        <taxon>Glossina</taxon>
    </lineage>
</organism>
<name>A0A1A9ZD62_GLOPL</name>
<evidence type="ECO:0000313" key="2">
    <source>
        <dbReference type="Proteomes" id="UP000092445"/>
    </source>
</evidence>
<proteinExistence type="predicted"/>
<keyword evidence="2" id="KW-1185">Reference proteome</keyword>
<reference evidence="2" key="1">
    <citation type="submission" date="2014-03" db="EMBL/GenBank/DDBJ databases">
        <authorList>
            <person name="Aksoy S."/>
            <person name="Warren W."/>
            <person name="Wilson R.K."/>
        </authorList>
    </citation>
    <scope>NUCLEOTIDE SEQUENCE [LARGE SCALE GENOMIC DNA]</scope>
    <source>
        <strain evidence="2">IAEA</strain>
    </source>
</reference>
<sequence>MCSDCKAILLNIWSGDFSRNVNLFSKFIKCLQRRLPKLKYVVNPPPKQKIAFGTTLPRLVLPVSGPCLSSFVRAHQGNGSLSPGPAAYFPSLVGFSAFASTRLPPPRITKSRYDFLDEVLKPIKVAPKPFNVGAKRMPGPTFLTPPPSAYACDKPTLKLKISSAFGSEHKYIPLVEMKCFPHNIVVCAECGQTPIGDYWHNANDNQDICRTCMDAKKTIFHSCQIDNTKRRALRRKLEEYRYRRYCSFFHNHNGTTAAEQIMPTKTLIYKINLENYLSQYITRPKLKRVHSKDLLLLLATPQGYIAYLTTELRLSKCAEELSKWAKADQISQLCLSNCCDARVLGGESSLLAQKQHILENERQFSSYCQQFQEKQKHAIDIFYKPEIFNLFRISIFYYVNKNENLQQQAHVVSDLQQQFT</sequence>
<reference evidence="1" key="2">
    <citation type="submission" date="2020-05" db="UniProtKB">
        <authorList>
            <consortium name="EnsemblMetazoa"/>
        </authorList>
    </citation>
    <scope>IDENTIFICATION</scope>
    <source>
        <strain evidence="1">IAEA</strain>
    </source>
</reference>
<evidence type="ECO:0000313" key="1">
    <source>
        <dbReference type="EnsemblMetazoa" id="GPAI011079-PA"/>
    </source>
</evidence>
<dbReference type="Proteomes" id="UP000092445">
    <property type="component" value="Unassembled WGS sequence"/>
</dbReference>
<dbReference type="EnsemblMetazoa" id="GPAI011079-RA">
    <property type="protein sequence ID" value="GPAI011079-PA"/>
    <property type="gene ID" value="GPAI011079"/>
</dbReference>
<protein>
    <submittedName>
        <fullName evidence="1">Uncharacterized protein</fullName>
    </submittedName>
</protein>
<dbReference type="VEuPathDB" id="VectorBase:GPAI011079"/>
<accession>A0A1A9ZD62</accession>